<dbReference type="InParanoid" id="B8C947"/>
<organism evidence="7 8">
    <name type="scientific">Thalassiosira pseudonana</name>
    <name type="common">Marine diatom</name>
    <name type="synonym">Cyclotella nana</name>
    <dbReference type="NCBI Taxonomy" id="35128"/>
    <lineage>
        <taxon>Eukaryota</taxon>
        <taxon>Sar</taxon>
        <taxon>Stramenopiles</taxon>
        <taxon>Ochrophyta</taxon>
        <taxon>Bacillariophyta</taxon>
        <taxon>Coscinodiscophyceae</taxon>
        <taxon>Thalassiosirophycidae</taxon>
        <taxon>Thalassiosirales</taxon>
        <taxon>Thalassiosiraceae</taxon>
        <taxon>Thalassiosira</taxon>
    </lineage>
</organism>
<reference evidence="7 8" key="2">
    <citation type="journal article" date="2008" name="Nature">
        <title>The Phaeodactylum genome reveals the evolutionary history of diatom genomes.</title>
        <authorList>
            <person name="Bowler C."/>
            <person name="Allen A.E."/>
            <person name="Badger J.H."/>
            <person name="Grimwood J."/>
            <person name="Jabbari K."/>
            <person name="Kuo A."/>
            <person name="Maheswari U."/>
            <person name="Martens C."/>
            <person name="Maumus F."/>
            <person name="Otillar R.P."/>
            <person name="Rayko E."/>
            <person name="Salamov A."/>
            <person name="Vandepoele K."/>
            <person name="Beszteri B."/>
            <person name="Gruber A."/>
            <person name="Heijde M."/>
            <person name="Katinka M."/>
            <person name="Mock T."/>
            <person name="Valentin K."/>
            <person name="Verret F."/>
            <person name="Berges J.A."/>
            <person name="Brownlee C."/>
            <person name="Cadoret J.P."/>
            <person name="Chiovitti A."/>
            <person name="Choi C.J."/>
            <person name="Coesel S."/>
            <person name="De Martino A."/>
            <person name="Detter J.C."/>
            <person name="Durkin C."/>
            <person name="Falciatore A."/>
            <person name="Fournet J."/>
            <person name="Haruta M."/>
            <person name="Huysman M.J."/>
            <person name="Jenkins B.D."/>
            <person name="Jiroutova K."/>
            <person name="Jorgensen R.E."/>
            <person name="Joubert Y."/>
            <person name="Kaplan A."/>
            <person name="Kroger N."/>
            <person name="Kroth P.G."/>
            <person name="La Roche J."/>
            <person name="Lindquist E."/>
            <person name="Lommer M."/>
            <person name="Martin-Jezequel V."/>
            <person name="Lopez P.J."/>
            <person name="Lucas S."/>
            <person name="Mangogna M."/>
            <person name="McGinnis K."/>
            <person name="Medlin L.K."/>
            <person name="Montsant A."/>
            <person name="Oudot-Le Secq M.P."/>
            <person name="Napoli C."/>
            <person name="Obornik M."/>
            <person name="Parker M.S."/>
            <person name="Petit J.L."/>
            <person name="Porcel B.M."/>
            <person name="Poulsen N."/>
            <person name="Robison M."/>
            <person name="Rychlewski L."/>
            <person name="Rynearson T.A."/>
            <person name="Schmutz J."/>
            <person name="Shapiro H."/>
            <person name="Siaut M."/>
            <person name="Stanley M."/>
            <person name="Sussman M.R."/>
            <person name="Taylor A.R."/>
            <person name="Vardi A."/>
            <person name="von Dassow P."/>
            <person name="Vyverman W."/>
            <person name="Willis A."/>
            <person name="Wyrwicz L.S."/>
            <person name="Rokhsar D.S."/>
            <person name="Weissenbach J."/>
            <person name="Armbrust E.V."/>
            <person name="Green B.R."/>
            <person name="Van de Peer Y."/>
            <person name="Grigoriev I.V."/>
        </authorList>
    </citation>
    <scope>NUCLEOTIDE SEQUENCE [LARGE SCALE GENOMIC DNA]</scope>
    <source>
        <strain evidence="7 8">CCMP1335</strain>
    </source>
</reference>
<dbReference type="InterPro" id="IPR036224">
    <property type="entry name" value="GINS_bundle-like_dom_sf"/>
</dbReference>
<keyword evidence="8" id="KW-1185">Reference proteome</keyword>
<evidence type="ECO:0000256" key="3">
    <source>
        <dbReference type="ARBA" id="ARBA00022705"/>
    </source>
</evidence>
<evidence type="ECO:0000313" key="7">
    <source>
        <dbReference type="EMBL" id="EED89789.1"/>
    </source>
</evidence>
<gene>
    <name evidence="7" type="ORF">THAPSDRAFT_24126</name>
</gene>
<dbReference type="PANTHER" id="PTHR12772">
    <property type="entry name" value="DNA REPLICATION COMPLEX GINS PROTEIN PSF2"/>
    <property type="match status" value="1"/>
</dbReference>
<keyword evidence="3" id="KW-0235">DNA replication</keyword>
<dbReference type="OMA" id="EMGENND"/>
<dbReference type="CDD" id="cd21694">
    <property type="entry name" value="GINS_B_Psf2"/>
    <property type="match status" value="1"/>
</dbReference>
<comment type="subcellular location">
    <subcellularLocation>
        <location evidence="1">Nucleus</location>
    </subcellularLocation>
</comment>
<proteinExistence type="inferred from homology"/>
<dbReference type="AlphaFoldDB" id="B8C947"/>
<dbReference type="Gene3D" id="1.20.58.1020">
    <property type="match status" value="1"/>
</dbReference>
<comment type="similarity">
    <text evidence="2">Belongs to the GINS2/PSF2 family.</text>
</comment>
<dbReference type="EMBL" id="CM000646">
    <property type="protein sequence ID" value="EED89789.1"/>
    <property type="molecule type" value="Genomic_DNA"/>
</dbReference>
<dbReference type="HOGENOM" id="CLU_907595_0_0_1"/>
<evidence type="ECO:0000313" key="8">
    <source>
        <dbReference type="Proteomes" id="UP000001449"/>
    </source>
</evidence>
<dbReference type="GeneID" id="7451060"/>
<sequence length="307" mass="33383">MATPDPPSISFFGNTPLNPSRALAASSFLASDESISIIPSFNYAEPMGLIFGSVGPFRAGMDTVVPLWLATMLRRRKLAKIVPPEWMDVETLKEVLRFERDPKEASFSPLLPFRHAEIARAILSACRAGSGTGSAAGDGGDSEVPNADQVKLLLEDIATVRMDKIRRNVHTLSSQTLTKGSRTESIIDVTNIGSLEMHAIKPFVTEAFRMHRELLGKGTSYSQPLEGGGAAVAGAGADGDGEGEGRSGRTTGGRLKSSRLVRESEETTEELMEPRPLEEMGENNDMDDQEDEENENEAGRSRIRRHR</sequence>
<evidence type="ECO:0000256" key="4">
    <source>
        <dbReference type="ARBA" id="ARBA00023242"/>
    </source>
</evidence>
<dbReference type="PaxDb" id="35128-Thaps24126"/>
<dbReference type="GO" id="GO:0000727">
    <property type="term" value="P:double-strand break repair via break-induced replication"/>
    <property type="evidence" value="ECO:0000318"/>
    <property type="project" value="GO_Central"/>
</dbReference>
<reference evidence="7 8" key="1">
    <citation type="journal article" date="2004" name="Science">
        <title>The genome of the diatom Thalassiosira pseudonana: ecology, evolution, and metabolism.</title>
        <authorList>
            <person name="Armbrust E.V."/>
            <person name="Berges J.A."/>
            <person name="Bowler C."/>
            <person name="Green B.R."/>
            <person name="Martinez D."/>
            <person name="Putnam N.H."/>
            <person name="Zhou S."/>
            <person name="Allen A.E."/>
            <person name="Apt K.E."/>
            <person name="Bechner M."/>
            <person name="Brzezinski M.A."/>
            <person name="Chaal B.K."/>
            <person name="Chiovitti A."/>
            <person name="Davis A.K."/>
            <person name="Demarest M.S."/>
            <person name="Detter J.C."/>
            <person name="Glavina T."/>
            <person name="Goodstein D."/>
            <person name="Hadi M.Z."/>
            <person name="Hellsten U."/>
            <person name="Hildebrand M."/>
            <person name="Jenkins B.D."/>
            <person name="Jurka J."/>
            <person name="Kapitonov V.V."/>
            <person name="Kroger N."/>
            <person name="Lau W.W."/>
            <person name="Lane T.W."/>
            <person name="Larimer F.W."/>
            <person name="Lippmeier J.C."/>
            <person name="Lucas S."/>
            <person name="Medina M."/>
            <person name="Montsant A."/>
            <person name="Obornik M."/>
            <person name="Parker M.S."/>
            <person name="Palenik B."/>
            <person name="Pazour G.J."/>
            <person name="Richardson P.M."/>
            <person name="Rynearson T.A."/>
            <person name="Saito M.A."/>
            <person name="Schwartz D.C."/>
            <person name="Thamatrakoln K."/>
            <person name="Valentin K."/>
            <person name="Vardi A."/>
            <person name="Wilkerson F.P."/>
            <person name="Rokhsar D.S."/>
        </authorList>
    </citation>
    <scope>NUCLEOTIDE SEQUENCE [LARGE SCALE GENOMIC DNA]</scope>
    <source>
        <strain evidence="7 8">CCMP1335</strain>
    </source>
</reference>
<feature type="domain" description="DNA replication complex GINS protein PSF2 N-terminal" evidence="6">
    <location>
        <begin position="27"/>
        <end position="82"/>
    </location>
</feature>
<dbReference type="Gene3D" id="3.40.5.50">
    <property type="match status" value="1"/>
</dbReference>
<keyword evidence="4" id="KW-0539">Nucleus</keyword>
<dbReference type="GO" id="GO:0006260">
    <property type="term" value="P:DNA replication"/>
    <property type="evidence" value="ECO:0007669"/>
    <property type="project" value="UniProtKB-KW"/>
</dbReference>
<dbReference type="Proteomes" id="UP000001449">
    <property type="component" value="Chromosome 10"/>
</dbReference>
<evidence type="ECO:0000256" key="1">
    <source>
        <dbReference type="ARBA" id="ARBA00004123"/>
    </source>
</evidence>
<dbReference type="PANTHER" id="PTHR12772:SF0">
    <property type="entry name" value="DNA REPLICATION COMPLEX GINS PROTEIN PSF2"/>
    <property type="match status" value="1"/>
</dbReference>
<dbReference type="KEGG" id="tps:THAPSDRAFT_24126"/>
<dbReference type="SUPFAM" id="SSF158573">
    <property type="entry name" value="GINS helical bundle-like"/>
    <property type="match status" value="1"/>
</dbReference>
<feature type="compositionally biased region" description="Acidic residues" evidence="5">
    <location>
        <begin position="279"/>
        <end position="296"/>
    </location>
</feature>
<dbReference type="STRING" id="35128.B8C947"/>
<dbReference type="FunFam" id="3.40.5.50:FF:000001">
    <property type="entry name" value="DNA replication complex GINS protein PSF2"/>
    <property type="match status" value="1"/>
</dbReference>
<dbReference type="InterPro" id="IPR007257">
    <property type="entry name" value="GINS_Psf2"/>
</dbReference>
<name>B8C947_THAPS</name>
<feature type="region of interest" description="Disordered" evidence="5">
    <location>
        <begin position="219"/>
        <end position="307"/>
    </location>
</feature>
<dbReference type="CDD" id="cd11712">
    <property type="entry name" value="GINS_A_psf2"/>
    <property type="match status" value="1"/>
</dbReference>
<evidence type="ECO:0000256" key="2">
    <source>
        <dbReference type="ARBA" id="ARBA00010565"/>
    </source>
</evidence>
<dbReference type="GO" id="GO:0000811">
    <property type="term" value="C:GINS complex"/>
    <property type="evidence" value="ECO:0000318"/>
    <property type="project" value="GO_Central"/>
</dbReference>
<protein>
    <recommendedName>
        <fullName evidence="6">DNA replication complex GINS protein PSF2 N-terminal domain-containing protein</fullName>
    </recommendedName>
</protein>
<dbReference type="eggNOG" id="KOG4071">
    <property type="taxonomic scope" value="Eukaryota"/>
</dbReference>
<accession>B8C947</accession>
<evidence type="ECO:0000256" key="5">
    <source>
        <dbReference type="SAM" id="MobiDB-lite"/>
    </source>
</evidence>
<evidence type="ECO:0000259" key="6">
    <source>
        <dbReference type="Pfam" id="PF25005"/>
    </source>
</evidence>
<dbReference type="SUPFAM" id="SSF160059">
    <property type="entry name" value="PriA/YqbF domain"/>
    <property type="match status" value="1"/>
</dbReference>
<dbReference type="InterPro" id="IPR056784">
    <property type="entry name" value="PSF2_N"/>
</dbReference>
<dbReference type="RefSeq" id="XP_002292593.1">
    <property type="nucleotide sequence ID" value="XM_002292557.1"/>
</dbReference>
<dbReference type="Pfam" id="PF25005">
    <property type="entry name" value="PSF2_N"/>
    <property type="match status" value="1"/>
</dbReference>